<reference evidence="9" key="1">
    <citation type="submission" date="2016-10" db="EMBL/GenBank/DDBJ databases">
        <authorList>
            <person name="Varghese N."/>
            <person name="Submissions S."/>
        </authorList>
    </citation>
    <scope>NUCLEOTIDE SEQUENCE [LARGE SCALE GENOMIC DNA]</scope>
    <source>
        <strain evidence="9">DSM 3669</strain>
    </source>
</reference>
<dbReference type="GO" id="GO:0050667">
    <property type="term" value="P:homocysteine metabolic process"/>
    <property type="evidence" value="ECO:0007669"/>
    <property type="project" value="TreeGrafter"/>
</dbReference>
<comment type="similarity">
    <text evidence="1">Belongs to the vitamin-B12 dependent methionine synthase family.</text>
</comment>
<evidence type="ECO:0000313" key="9">
    <source>
        <dbReference type="Proteomes" id="UP000199584"/>
    </source>
</evidence>
<dbReference type="InterPro" id="IPR050554">
    <property type="entry name" value="Met_Synthase/Corrinoid"/>
</dbReference>
<keyword evidence="6" id="KW-0170">Cobalt</keyword>
<dbReference type="OrthoDB" id="358252at2"/>
<evidence type="ECO:0000256" key="3">
    <source>
        <dbReference type="ARBA" id="ARBA00022628"/>
    </source>
</evidence>
<keyword evidence="4 8" id="KW-0808">Transferase</keyword>
<keyword evidence="5" id="KW-0479">Metal-binding</keyword>
<evidence type="ECO:0000256" key="6">
    <source>
        <dbReference type="ARBA" id="ARBA00023285"/>
    </source>
</evidence>
<dbReference type="AlphaFoldDB" id="A0A1I6DEI3"/>
<dbReference type="PANTHER" id="PTHR45833:SF1">
    <property type="entry name" value="METHIONINE SYNTHASE"/>
    <property type="match status" value="1"/>
</dbReference>
<dbReference type="PROSITE" id="PS50972">
    <property type="entry name" value="PTERIN_BINDING"/>
    <property type="match status" value="1"/>
</dbReference>
<proteinExistence type="inferred from homology"/>
<organism evidence="8 9">
    <name type="scientific">Desulfoscipio geothermicus DSM 3669</name>
    <dbReference type="NCBI Taxonomy" id="1121426"/>
    <lineage>
        <taxon>Bacteria</taxon>
        <taxon>Bacillati</taxon>
        <taxon>Bacillota</taxon>
        <taxon>Clostridia</taxon>
        <taxon>Eubacteriales</taxon>
        <taxon>Desulfallaceae</taxon>
        <taxon>Desulfoscipio</taxon>
    </lineage>
</organism>
<gene>
    <name evidence="8" type="ORF">SAMN05660706_109114</name>
</gene>
<sequence>MLIVGELINSSRSQIKEAIEKRGDVFIKQLARDQFEAGANYVDVNAGTFYGREPEKLEWLVEVVQQEVNCPLCIDSPNPDALRRALEKHQGEALINSVTAEEKRYKEIVPLVKEYGARVIALTIDESGIPDNREKRIKIAEQLVERLVADGVNEDRIYIDPLVEPLSTKDENGLIALETINYIAGKDWEVHTICGLSNISFGLPGRKFINHAFAAMAVASGLDSAILNPLDKHLLGLLKAGVALTNKDPYCKGYLTAYRKGLFK</sequence>
<dbReference type="GO" id="GO:0008705">
    <property type="term" value="F:methionine synthase activity"/>
    <property type="evidence" value="ECO:0007669"/>
    <property type="project" value="TreeGrafter"/>
</dbReference>
<evidence type="ECO:0000259" key="7">
    <source>
        <dbReference type="PROSITE" id="PS50972"/>
    </source>
</evidence>
<dbReference type="Pfam" id="PF00809">
    <property type="entry name" value="Pterin_bind"/>
    <property type="match status" value="1"/>
</dbReference>
<dbReference type="GO" id="GO:0031419">
    <property type="term" value="F:cobalamin binding"/>
    <property type="evidence" value="ECO:0007669"/>
    <property type="project" value="UniProtKB-KW"/>
</dbReference>
<dbReference type="InterPro" id="IPR000489">
    <property type="entry name" value="Pterin-binding_dom"/>
</dbReference>
<dbReference type="SUPFAM" id="SSF51717">
    <property type="entry name" value="Dihydropteroate synthetase-like"/>
    <property type="match status" value="1"/>
</dbReference>
<protein>
    <submittedName>
        <fullName evidence="8">5-methyltetrahydrofolate--homocysteine methyltransferase</fullName>
    </submittedName>
</protein>
<dbReference type="GO" id="GO:0032259">
    <property type="term" value="P:methylation"/>
    <property type="evidence" value="ECO:0007669"/>
    <property type="project" value="UniProtKB-KW"/>
</dbReference>
<dbReference type="RefSeq" id="WP_092482807.1">
    <property type="nucleotide sequence ID" value="NZ_FOYM01000009.1"/>
</dbReference>
<dbReference type="GO" id="GO:0005829">
    <property type="term" value="C:cytosol"/>
    <property type="evidence" value="ECO:0007669"/>
    <property type="project" value="TreeGrafter"/>
</dbReference>
<keyword evidence="9" id="KW-1185">Reference proteome</keyword>
<dbReference type="PANTHER" id="PTHR45833">
    <property type="entry name" value="METHIONINE SYNTHASE"/>
    <property type="match status" value="1"/>
</dbReference>
<evidence type="ECO:0000256" key="5">
    <source>
        <dbReference type="ARBA" id="ARBA00022723"/>
    </source>
</evidence>
<dbReference type="GO" id="GO:0046872">
    <property type="term" value="F:metal ion binding"/>
    <property type="evidence" value="ECO:0007669"/>
    <property type="project" value="UniProtKB-KW"/>
</dbReference>
<dbReference type="NCBIfam" id="NF005719">
    <property type="entry name" value="PRK07535.1"/>
    <property type="match status" value="1"/>
</dbReference>
<accession>A0A1I6DEI3</accession>
<evidence type="ECO:0000256" key="2">
    <source>
        <dbReference type="ARBA" id="ARBA00022603"/>
    </source>
</evidence>
<evidence type="ECO:0000256" key="4">
    <source>
        <dbReference type="ARBA" id="ARBA00022679"/>
    </source>
</evidence>
<dbReference type="STRING" id="39060.SAMN05660706_109114"/>
<name>A0A1I6DEI3_9FIRM</name>
<dbReference type="InterPro" id="IPR011005">
    <property type="entry name" value="Dihydropteroate_synth-like_sf"/>
</dbReference>
<dbReference type="Proteomes" id="UP000199584">
    <property type="component" value="Unassembled WGS sequence"/>
</dbReference>
<evidence type="ECO:0000313" key="8">
    <source>
        <dbReference type="EMBL" id="SFR03900.1"/>
    </source>
</evidence>
<dbReference type="GO" id="GO:0046653">
    <property type="term" value="P:tetrahydrofolate metabolic process"/>
    <property type="evidence" value="ECO:0007669"/>
    <property type="project" value="TreeGrafter"/>
</dbReference>
<dbReference type="EMBL" id="FOYM01000009">
    <property type="protein sequence ID" value="SFR03900.1"/>
    <property type="molecule type" value="Genomic_DNA"/>
</dbReference>
<keyword evidence="3" id="KW-0846">Cobalamin</keyword>
<evidence type="ECO:0000256" key="1">
    <source>
        <dbReference type="ARBA" id="ARBA00010398"/>
    </source>
</evidence>
<keyword evidence="2 8" id="KW-0489">Methyltransferase</keyword>
<feature type="domain" description="Pterin-binding" evidence="7">
    <location>
        <begin position="1"/>
        <end position="264"/>
    </location>
</feature>
<dbReference type="Gene3D" id="3.20.20.20">
    <property type="entry name" value="Dihydropteroate synthase-like"/>
    <property type="match status" value="1"/>
</dbReference>